<evidence type="ECO:0000256" key="9">
    <source>
        <dbReference type="ARBA" id="ARBA00023136"/>
    </source>
</evidence>
<evidence type="ECO:0000256" key="7">
    <source>
        <dbReference type="ARBA" id="ARBA00022989"/>
    </source>
</evidence>
<keyword evidence="5" id="KW-0812">Transmembrane</keyword>
<evidence type="ECO:0000256" key="4">
    <source>
        <dbReference type="ARBA" id="ARBA00022679"/>
    </source>
</evidence>
<dbReference type="PANTHER" id="PTHR31646:SF1">
    <property type="entry name" value="ALPHA-1,2-MANNOSYLTRANSFERASE MNN2"/>
    <property type="match status" value="1"/>
</dbReference>
<evidence type="ECO:0000256" key="3">
    <source>
        <dbReference type="ARBA" id="ARBA00009105"/>
    </source>
</evidence>
<evidence type="ECO:0000313" key="11">
    <source>
        <dbReference type="EMBL" id="CZR59511.1"/>
    </source>
</evidence>
<dbReference type="InterPro" id="IPR029044">
    <property type="entry name" value="Nucleotide-diphossugar_trans"/>
</dbReference>
<dbReference type="STRING" id="576137.A0A1L7X3B0"/>
<accession>A0A1L7X3B0</accession>
<dbReference type="Proteomes" id="UP000184330">
    <property type="component" value="Unassembled WGS sequence"/>
</dbReference>
<keyword evidence="7" id="KW-1133">Transmembrane helix</keyword>
<dbReference type="EMBL" id="FJOG01000014">
    <property type="protein sequence ID" value="CZR59511.1"/>
    <property type="molecule type" value="Genomic_DNA"/>
</dbReference>
<dbReference type="GO" id="GO:0046354">
    <property type="term" value="P:mannan biosynthetic process"/>
    <property type="evidence" value="ECO:0007669"/>
    <property type="project" value="TreeGrafter"/>
</dbReference>
<evidence type="ECO:0000256" key="1">
    <source>
        <dbReference type="ARBA" id="ARBA00004323"/>
    </source>
</evidence>
<dbReference type="OrthoDB" id="430354at2759"/>
<gene>
    <name evidence="11" type="ORF">PAC_09403</name>
</gene>
<keyword evidence="4 11" id="KW-0808">Transferase</keyword>
<dbReference type="AlphaFoldDB" id="A0A1L7X3B0"/>
<dbReference type="GO" id="GO:0000026">
    <property type="term" value="F:alpha-1,2-mannosyltransferase activity"/>
    <property type="evidence" value="ECO:0007669"/>
    <property type="project" value="TreeGrafter"/>
</dbReference>
<reference evidence="11 12" key="1">
    <citation type="submission" date="2016-03" db="EMBL/GenBank/DDBJ databases">
        <authorList>
            <person name="Ploux O."/>
        </authorList>
    </citation>
    <scope>NUCLEOTIDE SEQUENCE [LARGE SCALE GENOMIC DNA]</scope>
    <source>
        <strain evidence="11 12">UAMH 11012</strain>
    </source>
</reference>
<evidence type="ECO:0000256" key="6">
    <source>
        <dbReference type="ARBA" id="ARBA00022968"/>
    </source>
</evidence>
<keyword evidence="11" id="KW-0328">Glycosyltransferase</keyword>
<sequence>MRYQFRALCLTLSTFLLFYLYIADRLPTSLADFPSFNGIDSNYEYGEISETDGSYDSVQSLWEHWSNIIYKNRPRTQRIHLSSNAHIVSTPSNDNEPRKPPHNRVSNSESDIESLRSSHAAFLETLQSEDIEVGDVYNGTGIVTVGGGEYFGPAIVSLHMLRRIGCTLPVEIFVADTSEYEPTLCEEYLPKYGAKCLVLSDFLKDGNGAHRFEVTHYQLKSLAMLFSSFAEILYLDSDSIPLANPSTDLFSTEPYTSNGLVIWPDFWIATESPLFYTIAGLPSFPTNLPKSSSEAGQILLNKNMHIKTLLLAIYYNIFGPDYYYPLLSQGVLGQGDKETFMAAAVVLEEPYYRVKTGVTSVGRNNGHEFKGSGMIQHHPSDDLLSSQFHQHGNEAVVRPAFVHANTPKMNAGHLVDEGDLFNIKDKMRLRLWGSQAEQNMVFGVDLEKEVWELLVETGCELEGILGEWKGREKMCERLQEHWKEVF</sequence>
<dbReference type="GO" id="GO:0000139">
    <property type="term" value="C:Golgi membrane"/>
    <property type="evidence" value="ECO:0007669"/>
    <property type="project" value="UniProtKB-SubCell"/>
</dbReference>
<keyword evidence="6" id="KW-0735">Signal-anchor</keyword>
<keyword evidence="12" id="KW-1185">Reference proteome</keyword>
<name>A0A1L7X3B0_9HELO</name>
<dbReference type="Gene3D" id="3.90.550.10">
    <property type="entry name" value="Spore Coat Polysaccharide Biosynthesis Protein SpsA, Chain A"/>
    <property type="match status" value="1"/>
</dbReference>
<dbReference type="Pfam" id="PF11051">
    <property type="entry name" value="Mannosyl_trans3"/>
    <property type="match status" value="1"/>
</dbReference>
<feature type="region of interest" description="Disordered" evidence="10">
    <location>
        <begin position="82"/>
        <end position="110"/>
    </location>
</feature>
<evidence type="ECO:0000313" key="12">
    <source>
        <dbReference type="Proteomes" id="UP000184330"/>
    </source>
</evidence>
<protein>
    <submittedName>
        <fullName evidence="11">Related to alpha-1,2-mannosyltransferase (Mnn2)</fullName>
    </submittedName>
</protein>
<evidence type="ECO:0000256" key="2">
    <source>
        <dbReference type="ARBA" id="ARBA00004922"/>
    </source>
</evidence>
<keyword evidence="9" id="KW-0472">Membrane</keyword>
<evidence type="ECO:0000256" key="5">
    <source>
        <dbReference type="ARBA" id="ARBA00022692"/>
    </source>
</evidence>
<organism evidence="11 12">
    <name type="scientific">Phialocephala subalpina</name>
    <dbReference type="NCBI Taxonomy" id="576137"/>
    <lineage>
        <taxon>Eukaryota</taxon>
        <taxon>Fungi</taxon>
        <taxon>Dikarya</taxon>
        <taxon>Ascomycota</taxon>
        <taxon>Pezizomycotina</taxon>
        <taxon>Leotiomycetes</taxon>
        <taxon>Helotiales</taxon>
        <taxon>Mollisiaceae</taxon>
        <taxon>Phialocephala</taxon>
        <taxon>Phialocephala fortinii species complex</taxon>
    </lineage>
</organism>
<dbReference type="SUPFAM" id="SSF53448">
    <property type="entry name" value="Nucleotide-diphospho-sugar transferases"/>
    <property type="match status" value="1"/>
</dbReference>
<proteinExistence type="inferred from homology"/>
<evidence type="ECO:0000256" key="8">
    <source>
        <dbReference type="ARBA" id="ARBA00023034"/>
    </source>
</evidence>
<comment type="similarity">
    <text evidence="3">Belongs to the MNN1/MNT family.</text>
</comment>
<evidence type="ECO:0000256" key="10">
    <source>
        <dbReference type="SAM" id="MobiDB-lite"/>
    </source>
</evidence>
<comment type="pathway">
    <text evidence="2">Protein modification; protein glycosylation.</text>
</comment>
<comment type="subcellular location">
    <subcellularLocation>
        <location evidence="1">Golgi apparatus membrane</location>
        <topology evidence="1">Single-pass type II membrane protein</topology>
    </subcellularLocation>
</comment>
<feature type="compositionally biased region" description="Polar residues" evidence="10">
    <location>
        <begin position="82"/>
        <end position="94"/>
    </location>
</feature>
<dbReference type="PANTHER" id="PTHR31646">
    <property type="entry name" value="ALPHA-1,2-MANNOSYLTRANSFERASE MNN2"/>
    <property type="match status" value="1"/>
</dbReference>
<keyword evidence="8" id="KW-0333">Golgi apparatus</keyword>
<dbReference type="InterPro" id="IPR022751">
    <property type="entry name" value="Alpha_mannosyltransferase"/>
</dbReference>